<accession>A0A9X2KL79</accession>
<protein>
    <submittedName>
        <fullName evidence="2">GDSL-type esterase/lipase family protein</fullName>
    </submittedName>
</protein>
<dbReference type="GO" id="GO:0004622">
    <property type="term" value="F:phosphatidylcholine lysophospholipase activity"/>
    <property type="evidence" value="ECO:0007669"/>
    <property type="project" value="TreeGrafter"/>
</dbReference>
<dbReference type="Pfam" id="PF13472">
    <property type="entry name" value="Lipase_GDSL_2"/>
    <property type="match status" value="1"/>
</dbReference>
<evidence type="ECO:0000313" key="2">
    <source>
        <dbReference type="EMBL" id="MCP3730151.1"/>
    </source>
</evidence>
<name>A0A9X2KL79_9SPHN</name>
<dbReference type="EMBL" id="JAMLDX010000004">
    <property type="protein sequence ID" value="MCP3730151.1"/>
    <property type="molecule type" value="Genomic_DNA"/>
</dbReference>
<dbReference type="PANTHER" id="PTHR30383:SF5">
    <property type="entry name" value="SGNH HYDROLASE-TYPE ESTERASE DOMAIN-CONTAINING PROTEIN"/>
    <property type="match status" value="1"/>
</dbReference>
<dbReference type="SUPFAM" id="SSF52266">
    <property type="entry name" value="SGNH hydrolase"/>
    <property type="match status" value="1"/>
</dbReference>
<proteinExistence type="predicted"/>
<dbReference type="Gene3D" id="3.40.50.1110">
    <property type="entry name" value="SGNH hydrolase"/>
    <property type="match status" value="1"/>
</dbReference>
<dbReference type="Proteomes" id="UP001139451">
    <property type="component" value="Unassembled WGS sequence"/>
</dbReference>
<keyword evidence="3" id="KW-1185">Reference proteome</keyword>
<dbReference type="PANTHER" id="PTHR30383">
    <property type="entry name" value="THIOESTERASE 1/PROTEASE 1/LYSOPHOSPHOLIPASE L1"/>
    <property type="match status" value="1"/>
</dbReference>
<feature type="domain" description="SGNH hydrolase-type esterase" evidence="1">
    <location>
        <begin position="93"/>
        <end position="255"/>
    </location>
</feature>
<sequence>MPGDSVSEPAVQGGGFCPPPIPIPPELEAYREQLYAPDRTTLPSPTPEGIAAATAYKESYLEARKTDWADLCRYHADNLRLKALPQTDRQIVFMGDSITEAWSLGDRRFFQRGWINRGISGQTTPQMLVRFPADVLALAPRAVHIMGGTNDIAGNTGPTTMDMIEGNIAAMVTLARANGIRVILAAAPPADAFAWLASIEPAPIIAELNARLGKVAEREAIEFVDYGAALATPAGAMKPELTYDGVHPDAAGYAVMSPIAREVVARVLG</sequence>
<evidence type="ECO:0000259" key="1">
    <source>
        <dbReference type="Pfam" id="PF13472"/>
    </source>
</evidence>
<reference evidence="2" key="1">
    <citation type="submission" date="2022-05" db="EMBL/GenBank/DDBJ databases">
        <title>Sphingomonas sp. strain MG17 Genome sequencing and assembly.</title>
        <authorList>
            <person name="Kim I."/>
        </authorList>
    </citation>
    <scope>NUCLEOTIDE SEQUENCE</scope>
    <source>
        <strain evidence="2">MG17</strain>
    </source>
</reference>
<comment type="caution">
    <text evidence="2">The sequence shown here is derived from an EMBL/GenBank/DDBJ whole genome shotgun (WGS) entry which is preliminary data.</text>
</comment>
<organism evidence="2 3">
    <name type="scientific">Sphingomonas tagetis</name>
    <dbReference type="NCBI Taxonomy" id="2949092"/>
    <lineage>
        <taxon>Bacteria</taxon>
        <taxon>Pseudomonadati</taxon>
        <taxon>Pseudomonadota</taxon>
        <taxon>Alphaproteobacteria</taxon>
        <taxon>Sphingomonadales</taxon>
        <taxon>Sphingomonadaceae</taxon>
        <taxon>Sphingomonas</taxon>
    </lineage>
</organism>
<dbReference type="InterPro" id="IPR036514">
    <property type="entry name" value="SGNH_hydro_sf"/>
</dbReference>
<dbReference type="InterPro" id="IPR013830">
    <property type="entry name" value="SGNH_hydro"/>
</dbReference>
<dbReference type="InterPro" id="IPR051532">
    <property type="entry name" value="Ester_Hydrolysis_Enzymes"/>
</dbReference>
<dbReference type="AlphaFoldDB" id="A0A9X2KL79"/>
<dbReference type="RefSeq" id="WP_254292270.1">
    <property type="nucleotide sequence ID" value="NZ_JAMLDX010000004.1"/>
</dbReference>
<evidence type="ECO:0000313" key="3">
    <source>
        <dbReference type="Proteomes" id="UP001139451"/>
    </source>
</evidence>
<gene>
    <name evidence="2" type="ORF">M9978_06875</name>
</gene>